<evidence type="ECO:0000256" key="4">
    <source>
        <dbReference type="ARBA" id="ARBA00022692"/>
    </source>
</evidence>
<evidence type="ECO:0000256" key="7">
    <source>
        <dbReference type="SAM" id="Phobius"/>
    </source>
</evidence>
<comment type="caution">
    <text evidence="9">The sequence shown here is derived from an EMBL/GenBank/DDBJ whole genome shotgun (WGS) entry which is preliminary data.</text>
</comment>
<comment type="subcellular location">
    <subcellularLocation>
        <location evidence="1">Cell membrane</location>
        <topology evidence="1">Multi-pass membrane protein</topology>
    </subcellularLocation>
</comment>
<dbReference type="InterPro" id="IPR023090">
    <property type="entry name" value="UPF0702_alpha/beta_dom_sf"/>
</dbReference>
<evidence type="ECO:0000256" key="5">
    <source>
        <dbReference type="ARBA" id="ARBA00022989"/>
    </source>
</evidence>
<dbReference type="PANTHER" id="PTHR34582">
    <property type="entry name" value="UPF0702 TRANSMEMBRANE PROTEIN YCAP"/>
    <property type="match status" value="1"/>
</dbReference>
<keyword evidence="5 7" id="KW-1133">Transmembrane helix</keyword>
<dbReference type="EMBL" id="JBHSKT010000004">
    <property type="protein sequence ID" value="MFC5270665.1"/>
    <property type="molecule type" value="Genomic_DNA"/>
</dbReference>
<dbReference type="Pfam" id="PF04239">
    <property type="entry name" value="DUF421"/>
    <property type="match status" value="1"/>
</dbReference>
<dbReference type="InterPro" id="IPR007353">
    <property type="entry name" value="DUF421"/>
</dbReference>
<reference evidence="10" key="1">
    <citation type="journal article" date="2019" name="Int. J. Syst. Evol. Microbiol.">
        <title>The Global Catalogue of Microorganisms (GCM) 10K type strain sequencing project: providing services to taxonomists for standard genome sequencing and annotation.</title>
        <authorList>
            <consortium name="The Broad Institute Genomics Platform"/>
            <consortium name="The Broad Institute Genome Sequencing Center for Infectious Disease"/>
            <person name="Wu L."/>
            <person name="Ma J."/>
        </authorList>
    </citation>
    <scope>NUCLEOTIDE SEQUENCE [LARGE SCALE GENOMIC DNA]</scope>
    <source>
        <strain evidence="10">KACC 12602</strain>
    </source>
</reference>
<dbReference type="RefSeq" id="WP_378017031.1">
    <property type="nucleotide sequence ID" value="NZ_JBHSKT010000004.1"/>
</dbReference>
<protein>
    <submittedName>
        <fullName evidence="9">DUF421 domain-containing protein</fullName>
    </submittedName>
</protein>
<evidence type="ECO:0000313" key="10">
    <source>
        <dbReference type="Proteomes" id="UP001596161"/>
    </source>
</evidence>
<accession>A0ABW0EDI5</accession>
<evidence type="ECO:0000313" key="9">
    <source>
        <dbReference type="EMBL" id="MFC5270665.1"/>
    </source>
</evidence>
<dbReference type="PANTHER" id="PTHR34582:SF6">
    <property type="entry name" value="UPF0702 TRANSMEMBRANE PROTEIN YCAP"/>
    <property type="match status" value="1"/>
</dbReference>
<sequence length="181" mass="20583">MLDFLNALIGPDSKDILWWQMGLRGILVFLLTLFMVRYGDHRIFGKSTALDIVLGIILGSILSRAITGNSPFYATVFTAILLVGFHWLLAMVAFHIKGFGKYVKGQETQLIKDGNLLWKEMEREKVSLNDLYEACRKDKMEDLKNVKDAYFERSGEISLIPFSKAEKPETKPDGCSRVINF</sequence>
<feature type="transmembrane region" description="Helical" evidence="7">
    <location>
        <begin position="48"/>
        <end position="66"/>
    </location>
</feature>
<organism evidence="9 10">
    <name type="scientific">Adhaeribacter terreus</name>
    <dbReference type="NCBI Taxonomy" id="529703"/>
    <lineage>
        <taxon>Bacteria</taxon>
        <taxon>Pseudomonadati</taxon>
        <taxon>Bacteroidota</taxon>
        <taxon>Cytophagia</taxon>
        <taxon>Cytophagales</taxon>
        <taxon>Hymenobacteraceae</taxon>
        <taxon>Adhaeribacter</taxon>
    </lineage>
</organism>
<gene>
    <name evidence="9" type="ORF">ACFPIB_08605</name>
</gene>
<keyword evidence="10" id="KW-1185">Reference proteome</keyword>
<proteinExistence type="inferred from homology"/>
<keyword evidence="3" id="KW-1003">Cell membrane</keyword>
<feature type="domain" description="YetF C-terminal" evidence="8">
    <location>
        <begin position="95"/>
        <end position="164"/>
    </location>
</feature>
<comment type="similarity">
    <text evidence="2">Belongs to the UPF0702 family.</text>
</comment>
<dbReference type="Gene3D" id="3.30.240.20">
    <property type="entry name" value="bsu07140 like domains"/>
    <property type="match status" value="1"/>
</dbReference>
<evidence type="ECO:0000256" key="6">
    <source>
        <dbReference type="ARBA" id="ARBA00023136"/>
    </source>
</evidence>
<feature type="transmembrane region" description="Helical" evidence="7">
    <location>
        <begin position="72"/>
        <end position="94"/>
    </location>
</feature>
<evidence type="ECO:0000256" key="2">
    <source>
        <dbReference type="ARBA" id="ARBA00006448"/>
    </source>
</evidence>
<evidence type="ECO:0000256" key="1">
    <source>
        <dbReference type="ARBA" id="ARBA00004651"/>
    </source>
</evidence>
<name>A0ABW0EDI5_9BACT</name>
<feature type="transmembrane region" description="Helical" evidence="7">
    <location>
        <begin position="16"/>
        <end position="36"/>
    </location>
</feature>
<evidence type="ECO:0000256" key="3">
    <source>
        <dbReference type="ARBA" id="ARBA00022475"/>
    </source>
</evidence>
<dbReference type="Proteomes" id="UP001596161">
    <property type="component" value="Unassembled WGS sequence"/>
</dbReference>
<keyword evidence="6 7" id="KW-0472">Membrane</keyword>
<keyword evidence="4 7" id="KW-0812">Transmembrane</keyword>
<evidence type="ECO:0000259" key="8">
    <source>
        <dbReference type="Pfam" id="PF04239"/>
    </source>
</evidence>